<feature type="domain" description="Fumarate lyase N-terminal" evidence="3">
    <location>
        <begin position="71"/>
        <end position="183"/>
    </location>
</feature>
<dbReference type="InterPro" id="IPR022761">
    <property type="entry name" value="Fumarate_lyase_N"/>
</dbReference>
<dbReference type="EC" id="4.2.1.2" evidence="2"/>
<evidence type="ECO:0000313" key="6">
    <source>
        <dbReference type="Proteomes" id="UP000231279"/>
    </source>
</evidence>
<keyword evidence="6" id="KW-1185">Reference proteome</keyword>
<dbReference type="InterPro" id="IPR005677">
    <property type="entry name" value="Fum_hydII"/>
</dbReference>
<dbReference type="PRINTS" id="PR00149">
    <property type="entry name" value="FUMRATELYASE"/>
</dbReference>
<dbReference type="Gene3D" id="1.20.200.10">
    <property type="entry name" value="Fumarase/aspartase (Central domain)"/>
    <property type="match status" value="1"/>
</dbReference>
<feature type="domain" description="Fumarate lyase N-terminal" evidence="3">
    <location>
        <begin position="305"/>
        <end position="384"/>
    </location>
</feature>
<dbReference type="GO" id="GO:0005739">
    <property type="term" value="C:mitochondrion"/>
    <property type="evidence" value="ECO:0007669"/>
    <property type="project" value="TreeGrafter"/>
</dbReference>
<dbReference type="InterPro" id="IPR024083">
    <property type="entry name" value="Fumarase/histidase_N"/>
</dbReference>
<gene>
    <name evidence="5" type="ORF">CDL12_18666</name>
</gene>
<dbReference type="GO" id="GO:0006108">
    <property type="term" value="P:malate metabolic process"/>
    <property type="evidence" value="ECO:0007669"/>
    <property type="project" value="TreeGrafter"/>
</dbReference>
<name>A0A2G9GU06_9LAMI</name>
<feature type="domain" description="Fumarase C C-terminal" evidence="4">
    <location>
        <begin position="507"/>
        <end position="545"/>
    </location>
</feature>
<evidence type="ECO:0000313" key="5">
    <source>
        <dbReference type="EMBL" id="PIN08769.1"/>
    </source>
</evidence>
<proteinExistence type="inferred from homology"/>
<evidence type="ECO:0000256" key="2">
    <source>
        <dbReference type="ARBA" id="ARBA00012921"/>
    </source>
</evidence>
<dbReference type="Gene3D" id="1.10.275.10">
    <property type="entry name" value="Fumarase/aspartase (N-terminal domain)"/>
    <property type="match status" value="1"/>
</dbReference>
<evidence type="ECO:0000259" key="4">
    <source>
        <dbReference type="Pfam" id="PF10415"/>
    </source>
</evidence>
<dbReference type="PANTHER" id="PTHR11444:SF1">
    <property type="entry name" value="FUMARATE HYDRATASE, MITOCHONDRIAL"/>
    <property type="match status" value="1"/>
</dbReference>
<keyword evidence="5" id="KW-0456">Lyase</keyword>
<comment type="caution">
    <text evidence="5">The sequence shown here is derived from an EMBL/GenBank/DDBJ whole genome shotgun (WGS) entry which is preliminary data.</text>
</comment>
<dbReference type="AlphaFoldDB" id="A0A2G9GU06"/>
<dbReference type="EMBL" id="NKXS01003707">
    <property type="protein sequence ID" value="PIN08769.1"/>
    <property type="molecule type" value="Genomic_DNA"/>
</dbReference>
<dbReference type="Pfam" id="PF00206">
    <property type="entry name" value="Lyase_1"/>
    <property type="match status" value="2"/>
</dbReference>
<sequence length="549" mass="61845">MVLIKSDLTLGQSTVKPIESNFISHGQWGDEGGGMKGPMLTNNSKRFVFSHSMFSFEFTSLPTTFFPKWHFTKGSLGNFEIGGDRERMPEPIIRAFGVLKKCAGKVNMEYGLDPTIGKAIMEAAQEVKSSFFPLVVWQTGSGTQSNMNANERGERFVHPNDHVNKSQSSNDTFPTVSRIPLLHVILVMWVKIGMFDLCSTRRSNISMRWAGIDVEVKQQLKQMARALIHEVWRVMFDNEVERTVEVMHIAASVGMNSRLIPKLTQLYKMLHSKVLYKLRSSYFSVAFVWLYFKACTGRHCCRNRFKRKERAAHDAFVETSGALNTIVVSLMKTANDIRFLGSGPRCRLGELVLPENEPSSSIMPGKVNPTYRETLTMVCAQVTGNHVAISAGGFNGHFELNAFKPVIASNLLQVCSLFVLNSKNTKLSYCPAVLKCIRGIQANKERISKSLHEVRGNFRLVSNITSHSIHSNAIFLFYFSRKFLHVYLSSTKSCSIYLENWLRYNTTLVTKTAHKEGSTLKEAALKLGVLNNEEFDRLVVPEKMIGPLD</sequence>
<dbReference type="GO" id="GO:0006099">
    <property type="term" value="P:tricarboxylic acid cycle"/>
    <property type="evidence" value="ECO:0007669"/>
    <property type="project" value="InterPro"/>
</dbReference>
<protein>
    <recommendedName>
        <fullName evidence="2">fumarate hydratase</fullName>
        <ecNumber evidence="2">4.2.1.2</ecNumber>
    </recommendedName>
</protein>
<dbReference type="Gene3D" id="1.10.40.30">
    <property type="entry name" value="Fumarase/aspartase (C-terminal domain)"/>
    <property type="match status" value="1"/>
</dbReference>
<dbReference type="InterPro" id="IPR018951">
    <property type="entry name" value="Fumarase_C_C"/>
</dbReference>
<dbReference type="Pfam" id="PF10415">
    <property type="entry name" value="FumaraseC_C"/>
    <property type="match status" value="1"/>
</dbReference>
<evidence type="ECO:0000259" key="3">
    <source>
        <dbReference type="Pfam" id="PF00206"/>
    </source>
</evidence>
<comment type="similarity">
    <text evidence="1">Belongs to the class-II fumarase/aspartase family. Fumarase subfamily.</text>
</comment>
<dbReference type="InterPro" id="IPR000362">
    <property type="entry name" value="Fumarate_lyase_fam"/>
</dbReference>
<dbReference type="STRING" id="429701.A0A2G9GU06"/>
<dbReference type="InterPro" id="IPR008948">
    <property type="entry name" value="L-Aspartase-like"/>
</dbReference>
<accession>A0A2G9GU06</accession>
<dbReference type="SUPFAM" id="SSF48557">
    <property type="entry name" value="L-aspartase-like"/>
    <property type="match status" value="2"/>
</dbReference>
<dbReference type="FunFam" id="1.10.40.30:FF:000002">
    <property type="entry name" value="Fumarate hydratase class II"/>
    <property type="match status" value="1"/>
</dbReference>
<organism evidence="5 6">
    <name type="scientific">Handroanthus impetiginosus</name>
    <dbReference type="NCBI Taxonomy" id="429701"/>
    <lineage>
        <taxon>Eukaryota</taxon>
        <taxon>Viridiplantae</taxon>
        <taxon>Streptophyta</taxon>
        <taxon>Embryophyta</taxon>
        <taxon>Tracheophyta</taxon>
        <taxon>Spermatophyta</taxon>
        <taxon>Magnoliopsida</taxon>
        <taxon>eudicotyledons</taxon>
        <taxon>Gunneridae</taxon>
        <taxon>Pentapetalae</taxon>
        <taxon>asterids</taxon>
        <taxon>lamiids</taxon>
        <taxon>Lamiales</taxon>
        <taxon>Bignoniaceae</taxon>
        <taxon>Crescentiina</taxon>
        <taxon>Tabebuia alliance</taxon>
        <taxon>Handroanthus</taxon>
    </lineage>
</organism>
<reference evidence="6" key="1">
    <citation type="journal article" date="2018" name="Gigascience">
        <title>Genome assembly of the Pink Ipe (Handroanthus impetiginosus, Bignoniaceae), a highly valued, ecologically keystone Neotropical timber forest tree.</title>
        <authorList>
            <person name="Silva-Junior O.B."/>
            <person name="Grattapaglia D."/>
            <person name="Novaes E."/>
            <person name="Collevatti R.G."/>
        </authorList>
    </citation>
    <scope>NUCLEOTIDE SEQUENCE [LARGE SCALE GENOMIC DNA]</scope>
    <source>
        <strain evidence="6">cv. UFG-1</strain>
    </source>
</reference>
<dbReference type="PANTHER" id="PTHR11444">
    <property type="entry name" value="ASPARTATEAMMONIA/ARGININOSUCCINATE/ADENYLOSUCCINATE LYASE"/>
    <property type="match status" value="1"/>
</dbReference>
<dbReference type="OrthoDB" id="1738025at2759"/>
<dbReference type="GO" id="GO:0006106">
    <property type="term" value="P:fumarate metabolic process"/>
    <property type="evidence" value="ECO:0007669"/>
    <property type="project" value="InterPro"/>
</dbReference>
<evidence type="ECO:0000256" key="1">
    <source>
        <dbReference type="ARBA" id="ARBA00009084"/>
    </source>
</evidence>
<dbReference type="GO" id="GO:0004333">
    <property type="term" value="F:fumarate hydratase activity"/>
    <property type="evidence" value="ECO:0007669"/>
    <property type="project" value="UniProtKB-EC"/>
</dbReference>
<dbReference type="Proteomes" id="UP000231279">
    <property type="component" value="Unassembled WGS sequence"/>
</dbReference>